<dbReference type="AlphaFoldDB" id="A0A7G8PJZ6"/>
<reference evidence="1 2" key="1">
    <citation type="submission" date="2020-07" db="EMBL/GenBank/DDBJ databases">
        <title>Draft genome sequence of four isobutane-metabolizing strains capable of cometabolically degrading diverse ether contaminants.</title>
        <authorList>
            <person name="Chen W."/>
            <person name="Faulkner N."/>
            <person name="Smith C."/>
            <person name="Hyman M."/>
        </authorList>
    </citation>
    <scope>NUCLEOTIDE SEQUENCE [LARGE SCALE GENOMIC DNA]</scope>
    <source>
        <strain evidence="1 2">2A</strain>
    </source>
</reference>
<sequence length="380" mass="39945">MDRAAVTAVAVLFGPATVRGPCPVRGELVRAGLDFLDDRDTIVDDLPVSVDSVLREIIGTVVGGDGRVVDGLVLVCPGWWPSARLDRIRAAATAACAEAVVVTRAHVHRRRHPGADIIVEITDEFVLAATADTTVLVVPRRTGVAAAVAAGLDEPASVLIDAPGGVAGARAVATEMAAGLRRGGEVAIVGDHQLLQTAGDMCASPADPPRHRWPWVVVVCLLAAATAVAVALHRPPREPSDRATVLITEGRVAARVPADWVVERITAGTGSRRVQVTESGGGRALLIVQSPAEVDMATTAKTLASALHREDPTVFTDFEATRQRAGRPVISYTEARAGRKIEWSVFLEGGVRIAVGCQSTIDRDAREICDQTIASAHSVR</sequence>
<gene>
    <name evidence="1" type="ORF">HZU40_10615</name>
</gene>
<evidence type="ECO:0000313" key="2">
    <source>
        <dbReference type="Proteomes" id="UP000515498"/>
    </source>
</evidence>
<dbReference type="NCBIfam" id="TIGR03931">
    <property type="entry name" value="T7SS_Rv3446c"/>
    <property type="match status" value="1"/>
</dbReference>
<dbReference type="Proteomes" id="UP000515498">
    <property type="component" value="Chromosome"/>
</dbReference>
<dbReference type="EMBL" id="CP059894">
    <property type="protein sequence ID" value="QNJ94662.1"/>
    <property type="molecule type" value="Genomic_DNA"/>
</dbReference>
<accession>A0A7G8PJZ6</accession>
<dbReference type="InterPro" id="IPR023840">
    <property type="entry name" value="T7SS_Rv3446c"/>
</dbReference>
<evidence type="ECO:0000313" key="1">
    <source>
        <dbReference type="EMBL" id="QNJ94662.1"/>
    </source>
</evidence>
<organism evidence="1 2">
    <name type="scientific">Mycolicibacterium fluoranthenivorans</name>
    <dbReference type="NCBI Taxonomy" id="258505"/>
    <lineage>
        <taxon>Bacteria</taxon>
        <taxon>Bacillati</taxon>
        <taxon>Actinomycetota</taxon>
        <taxon>Actinomycetes</taxon>
        <taxon>Mycobacteriales</taxon>
        <taxon>Mycobacteriaceae</taxon>
        <taxon>Mycolicibacterium</taxon>
    </lineage>
</organism>
<name>A0A7G8PJZ6_9MYCO</name>
<dbReference type="KEGG" id="mflu:HZU40_10615"/>
<protein>
    <submittedName>
        <fullName evidence="1">Type VII secretion-associated protein</fullName>
    </submittedName>
</protein>
<proteinExistence type="predicted"/>
<dbReference type="RefSeq" id="WP_187098351.1">
    <property type="nucleotide sequence ID" value="NZ_CP059894.1"/>
</dbReference>